<evidence type="ECO:0000313" key="14">
    <source>
        <dbReference type="Proteomes" id="UP001642409"/>
    </source>
</evidence>
<evidence type="ECO:0000259" key="11">
    <source>
        <dbReference type="Pfam" id="PF03175"/>
    </source>
</evidence>
<keyword evidence="5" id="KW-0235">DNA replication</keyword>
<evidence type="ECO:0000256" key="3">
    <source>
        <dbReference type="ARBA" id="ARBA00022679"/>
    </source>
</evidence>
<comment type="similarity">
    <text evidence="1">Belongs to the DNA polymerase type-B family.</text>
</comment>
<dbReference type="EC" id="2.7.7.7" evidence="2"/>
<dbReference type="EMBL" id="CAXDID020000539">
    <property type="protein sequence ID" value="CAL6101140.1"/>
    <property type="molecule type" value="Genomic_DNA"/>
</dbReference>
<dbReference type="GO" id="GO:0003677">
    <property type="term" value="F:DNA binding"/>
    <property type="evidence" value="ECO:0007669"/>
    <property type="project" value="UniProtKB-KW"/>
</dbReference>
<dbReference type="InterPro" id="IPR043502">
    <property type="entry name" value="DNA/RNA_pol_sf"/>
</dbReference>
<comment type="caution">
    <text evidence="12">The sequence shown here is derived from an EMBL/GenBank/DDBJ whole genome shotgun (WGS) entry which is preliminary data.</text>
</comment>
<keyword evidence="7" id="KW-0238">DNA-binding</keyword>
<dbReference type="SUPFAM" id="SSF53098">
    <property type="entry name" value="Ribonuclease H-like"/>
    <property type="match status" value="1"/>
</dbReference>
<dbReference type="PANTHER" id="PTHR48144:SF2">
    <property type="entry name" value="DNA-DIRECTED DNA POLYMERASE"/>
    <property type="match status" value="1"/>
</dbReference>
<dbReference type="InterPro" id="IPR012337">
    <property type="entry name" value="RNaseH-like_sf"/>
</dbReference>
<reference evidence="12" key="1">
    <citation type="submission" date="2023-06" db="EMBL/GenBank/DDBJ databases">
        <authorList>
            <person name="Kurt Z."/>
        </authorList>
    </citation>
    <scope>NUCLEOTIDE SEQUENCE</scope>
</reference>
<gene>
    <name evidence="12" type="ORF">HINF_LOCUS20558</name>
    <name evidence="13" type="ORF">HINF_LOCUS70954</name>
</gene>
<keyword evidence="3" id="KW-0808">Transferase</keyword>
<name>A0AA86P8F0_9EUKA</name>
<sequence>MGIKNIINRNNRNNQGQRTVKTIKTVRKVKPTQPKINSNHSTKTNHKPSKARVSLQKTTIDMYLRHIPYISLEQLNTLLQQKITKKQKQQVKDQITKIEEKQLTRQQMQEKIEQQKLKIKTYTPTQIKEYMQVHQIYNTSFELSFFQEFTIEILEHYINNYIKITFLNQDTGREEHKIFLITKDTIIDLMELIHKGKNYEDMLTGSDREILQTYYQATKVEIITPNEFKSSQYKKRKGAYFNYINITEVDLERYQIGNNEQEHLQLSKTQCFIHSLRQSGEYSESLIEYIQSQMNEDNIQFSFLSIKKLNGLGPIHLTYYEDGKNDRVYDINTINYKETKTETETPKLVNIGCYKNHYFINDKSVPISKVWIKNYKEHHNSPTFMKSTNLKQIRKTTKSYCYSFYTDDQNIGISAGTMITTMMESGLFQEIENPNIYNQNEDKPISAPIDCKPFQKISLTKEKDLQQKEWEDKQQKRLLDQYNEGIKGIEGIEGIEQEKLEETEETEEQEETEETEETEEKEKREIRQLIIYADFESTTKDENNNNIVHKPFLLCWTVNGDEFYHGRTIFSLIEFIQDKAVQESYNKFLVLYHNLSYDASFILQQQIKISSILKPDNQIIQFTVQIKHHLSIVFRDSMRLTGNDVSVSKMPAMFFTKEMQSKIYKEIFPYTYYTMNRYLTKLGSIEEASKHIGKHTKEEFIFSIKNAQAYVDEDTFDLQQYALYYCEQDVRVLSKSMQIFEQMIKEHFNLDLFKYVSISSLSLESQKQSGCFKGCVQVTGQLRKFLQQFVIGGRVMTANNKIIKVGKEFPIDLENKQVVVINKDDTTDDDCTSMYPSAQRRMYYPAGECKTLTKEQIQYYNNPNNLFKITLDEKSKDKSTLYLEVKLKKSKSFIKRDFPLISYKNKDGVRMFTNDFDTERSYFYDHISLQDLITFQHVEYEIVSGVRFTSRNYNIQNIIYEMFTKRQEFKKQGNPVQIIYKLMLNSSYGKTIEAVHNTEDVIVTEKKYVDYIYKNKDFIKEITQIGDKYIVNVRSEVVDQTAYTYIGVLILSVSKRIMNEVMCTAEDTGIKIYYQDTDSIQISKADVPILNDAFFKKYSRERQGKGMGQFHEDYESKKGEVTHASRAIYLGKKFYAVELQVETKKGEQDIDYHLRGKGVTTQSILKKCQDYNCDPIELYNKLSNHEEIEFDLCTDKPCFEKNKAYEYVSRESFIRKVKF</sequence>
<keyword evidence="9" id="KW-0175">Coiled coil</keyword>
<protein>
    <recommendedName>
        <fullName evidence="2">DNA-directed DNA polymerase</fullName>
        <ecNumber evidence="2">2.7.7.7</ecNumber>
    </recommendedName>
</protein>
<keyword evidence="4" id="KW-0548">Nucleotidyltransferase</keyword>
<evidence type="ECO:0000256" key="4">
    <source>
        <dbReference type="ARBA" id="ARBA00022695"/>
    </source>
</evidence>
<evidence type="ECO:0000256" key="10">
    <source>
        <dbReference type="SAM" id="MobiDB-lite"/>
    </source>
</evidence>
<organism evidence="12">
    <name type="scientific">Hexamita inflata</name>
    <dbReference type="NCBI Taxonomy" id="28002"/>
    <lineage>
        <taxon>Eukaryota</taxon>
        <taxon>Metamonada</taxon>
        <taxon>Diplomonadida</taxon>
        <taxon>Hexamitidae</taxon>
        <taxon>Hexamitinae</taxon>
        <taxon>Hexamita</taxon>
    </lineage>
</organism>
<dbReference type="InterPro" id="IPR004868">
    <property type="entry name" value="DNA-dir_DNA_pol_B_mt/vir"/>
</dbReference>
<feature type="region of interest" description="Disordered" evidence="10">
    <location>
        <begin position="28"/>
        <end position="52"/>
    </location>
</feature>
<dbReference type="GO" id="GO:0000166">
    <property type="term" value="F:nucleotide binding"/>
    <property type="evidence" value="ECO:0007669"/>
    <property type="project" value="InterPro"/>
</dbReference>
<dbReference type="GO" id="GO:0006260">
    <property type="term" value="P:DNA replication"/>
    <property type="evidence" value="ECO:0007669"/>
    <property type="project" value="UniProtKB-KW"/>
</dbReference>
<keyword evidence="14" id="KW-1185">Reference proteome</keyword>
<evidence type="ECO:0000256" key="5">
    <source>
        <dbReference type="ARBA" id="ARBA00022705"/>
    </source>
</evidence>
<feature type="domain" description="DNA-directed DNA polymerase family B mitochondria/virus" evidence="11">
    <location>
        <begin position="586"/>
        <end position="1041"/>
    </location>
</feature>
<evidence type="ECO:0000313" key="12">
    <source>
        <dbReference type="EMBL" id="CAI9932913.1"/>
    </source>
</evidence>
<dbReference type="Proteomes" id="UP001642409">
    <property type="component" value="Unassembled WGS sequence"/>
</dbReference>
<feature type="compositionally biased region" description="Acidic residues" evidence="10">
    <location>
        <begin position="494"/>
        <end position="519"/>
    </location>
</feature>
<dbReference type="SUPFAM" id="SSF56672">
    <property type="entry name" value="DNA/RNA polymerases"/>
    <property type="match status" value="1"/>
</dbReference>
<dbReference type="Pfam" id="PF03175">
    <property type="entry name" value="DNA_pol_B_2"/>
    <property type="match status" value="1"/>
</dbReference>
<proteinExistence type="inferred from homology"/>
<keyword evidence="6" id="KW-0239">DNA-directed DNA polymerase</keyword>
<accession>A0AA86P8F0</accession>
<dbReference type="PANTHER" id="PTHR48144">
    <property type="entry name" value="DNA-DIRECTED DNA POLYMERASE"/>
    <property type="match status" value="1"/>
</dbReference>
<evidence type="ECO:0000256" key="6">
    <source>
        <dbReference type="ARBA" id="ARBA00022932"/>
    </source>
</evidence>
<feature type="region of interest" description="Disordered" evidence="10">
    <location>
        <begin position="494"/>
        <end position="523"/>
    </location>
</feature>
<feature type="coiled-coil region" evidence="9">
    <location>
        <begin position="81"/>
        <end position="118"/>
    </location>
</feature>
<evidence type="ECO:0000256" key="2">
    <source>
        <dbReference type="ARBA" id="ARBA00012417"/>
    </source>
</evidence>
<dbReference type="AlphaFoldDB" id="A0AA86P8F0"/>
<evidence type="ECO:0000256" key="9">
    <source>
        <dbReference type="SAM" id="Coils"/>
    </source>
</evidence>
<evidence type="ECO:0000256" key="8">
    <source>
        <dbReference type="ARBA" id="ARBA00049244"/>
    </source>
</evidence>
<evidence type="ECO:0000313" key="13">
    <source>
        <dbReference type="EMBL" id="CAL6101140.1"/>
    </source>
</evidence>
<reference evidence="13 14" key="2">
    <citation type="submission" date="2024-07" db="EMBL/GenBank/DDBJ databases">
        <authorList>
            <person name="Akdeniz Z."/>
        </authorList>
    </citation>
    <scope>NUCLEOTIDE SEQUENCE [LARGE SCALE GENOMIC DNA]</scope>
</reference>
<evidence type="ECO:0000256" key="7">
    <source>
        <dbReference type="ARBA" id="ARBA00023125"/>
    </source>
</evidence>
<evidence type="ECO:0000256" key="1">
    <source>
        <dbReference type="ARBA" id="ARBA00005755"/>
    </source>
</evidence>
<dbReference type="EMBL" id="CATOUU010000530">
    <property type="protein sequence ID" value="CAI9932913.1"/>
    <property type="molecule type" value="Genomic_DNA"/>
</dbReference>
<dbReference type="GO" id="GO:0003887">
    <property type="term" value="F:DNA-directed DNA polymerase activity"/>
    <property type="evidence" value="ECO:0007669"/>
    <property type="project" value="UniProtKB-KW"/>
</dbReference>
<comment type="catalytic activity">
    <reaction evidence="8">
        <text>DNA(n) + a 2'-deoxyribonucleoside 5'-triphosphate = DNA(n+1) + diphosphate</text>
        <dbReference type="Rhea" id="RHEA:22508"/>
        <dbReference type="Rhea" id="RHEA-COMP:17339"/>
        <dbReference type="Rhea" id="RHEA-COMP:17340"/>
        <dbReference type="ChEBI" id="CHEBI:33019"/>
        <dbReference type="ChEBI" id="CHEBI:61560"/>
        <dbReference type="ChEBI" id="CHEBI:173112"/>
        <dbReference type="EC" id="2.7.7.7"/>
    </reaction>
</comment>